<comment type="subcellular location">
    <subcellularLocation>
        <location evidence="3">Cytoplasm</location>
    </subcellularLocation>
</comment>
<reference evidence="5 6" key="1">
    <citation type="journal article" date="2015" name="Nature">
        <title>rRNA introns, odd ribosomes, and small enigmatic genomes across a large radiation of phyla.</title>
        <authorList>
            <person name="Brown C.T."/>
            <person name="Hug L.A."/>
            <person name="Thomas B.C."/>
            <person name="Sharon I."/>
            <person name="Castelle C.J."/>
            <person name="Singh A."/>
            <person name="Wilkins M.J."/>
            <person name="Williams K.H."/>
            <person name="Banfield J.F."/>
        </authorList>
    </citation>
    <scope>NUCLEOTIDE SEQUENCE [LARGE SCALE GENOMIC DNA]</scope>
</reference>
<dbReference type="GO" id="GO:0005737">
    <property type="term" value="C:cytoplasm"/>
    <property type="evidence" value="ECO:0007669"/>
    <property type="project" value="UniProtKB-SubCell"/>
</dbReference>
<keyword evidence="3" id="KW-0963">Cytoplasm</keyword>
<gene>
    <name evidence="3" type="primary">groES</name>
    <name evidence="3" type="synonym">groS</name>
    <name evidence="5" type="ORF">UU50_C0015G0003</name>
</gene>
<dbReference type="SUPFAM" id="SSF50129">
    <property type="entry name" value="GroES-like"/>
    <property type="match status" value="1"/>
</dbReference>
<dbReference type="PATRIC" id="fig|1618983.3.peg.665"/>
<sequence length="96" mass="10842">MKIQPLGDRVVVKPIEQESKTKSGIIIPDTVEKEKPEQAEVLAVGPGKMLENGQRQIMEVQVGQKVMFKKWAPDEVEIDKQKYLIIKSEDVIAIVE</sequence>
<dbReference type="GO" id="GO:0044183">
    <property type="term" value="F:protein folding chaperone"/>
    <property type="evidence" value="ECO:0007669"/>
    <property type="project" value="InterPro"/>
</dbReference>
<dbReference type="Proteomes" id="UP000033930">
    <property type="component" value="Unassembled WGS sequence"/>
</dbReference>
<evidence type="ECO:0000256" key="4">
    <source>
        <dbReference type="RuleBase" id="RU000535"/>
    </source>
</evidence>
<dbReference type="GO" id="GO:0046872">
    <property type="term" value="F:metal ion binding"/>
    <property type="evidence" value="ECO:0007669"/>
    <property type="project" value="TreeGrafter"/>
</dbReference>
<dbReference type="Pfam" id="PF00166">
    <property type="entry name" value="Cpn10"/>
    <property type="match status" value="1"/>
</dbReference>
<dbReference type="InterPro" id="IPR020818">
    <property type="entry name" value="Chaperonin_GroES"/>
</dbReference>
<name>A0A0G0VD69_9BACT</name>
<dbReference type="NCBIfam" id="NF001531">
    <property type="entry name" value="PRK00364.2-2"/>
    <property type="match status" value="1"/>
</dbReference>
<dbReference type="InterPro" id="IPR011032">
    <property type="entry name" value="GroES-like_sf"/>
</dbReference>
<dbReference type="PROSITE" id="PS00681">
    <property type="entry name" value="CHAPERONINS_CPN10"/>
    <property type="match status" value="1"/>
</dbReference>
<organism evidence="5 6">
    <name type="scientific">Candidatus Uhrbacteria bacterium GW2011_GWC1_41_20</name>
    <dbReference type="NCBI Taxonomy" id="1618983"/>
    <lineage>
        <taxon>Bacteria</taxon>
        <taxon>Candidatus Uhriibacteriota</taxon>
    </lineage>
</organism>
<dbReference type="PANTHER" id="PTHR10772:SF58">
    <property type="entry name" value="CO-CHAPERONIN GROES"/>
    <property type="match status" value="1"/>
</dbReference>
<comment type="subunit">
    <text evidence="3">Heptamer of 7 subunits arranged in a ring. Interacts with the chaperonin GroEL.</text>
</comment>
<dbReference type="Gene3D" id="2.30.33.40">
    <property type="entry name" value="GroES chaperonin"/>
    <property type="match status" value="1"/>
</dbReference>
<dbReference type="EMBL" id="LCAW01000015">
    <property type="protein sequence ID" value="KKR98834.1"/>
    <property type="molecule type" value="Genomic_DNA"/>
</dbReference>
<dbReference type="HAMAP" id="MF_00580">
    <property type="entry name" value="CH10"/>
    <property type="match status" value="1"/>
</dbReference>
<dbReference type="NCBIfam" id="NF001533">
    <property type="entry name" value="PRK00364.2-4"/>
    <property type="match status" value="1"/>
</dbReference>
<evidence type="ECO:0000256" key="3">
    <source>
        <dbReference type="HAMAP-Rule" id="MF_00580"/>
    </source>
</evidence>
<proteinExistence type="inferred from homology"/>
<protein>
    <recommendedName>
        <fullName evidence="3">Co-chaperonin GroES</fullName>
    </recommendedName>
    <alternativeName>
        <fullName evidence="3">10 kDa chaperonin</fullName>
    </alternativeName>
    <alternativeName>
        <fullName evidence="3">Chaperonin-10</fullName>
        <shortName evidence="3">Cpn10</shortName>
    </alternativeName>
</protein>
<dbReference type="GO" id="GO:0051087">
    <property type="term" value="F:protein-folding chaperone binding"/>
    <property type="evidence" value="ECO:0007669"/>
    <property type="project" value="TreeGrafter"/>
</dbReference>
<keyword evidence="2 3" id="KW-0143">Chaperone</keyword>
<dbReference type="FunFam" id="2.30.33.40:FF:000001">
    <property type="entry name" value="10 kDa chaperonin"/>
    <property type="match status" value="1"/>
</dbReference>
<dbReference type="PRINTS" id="PR00297">
    <property type="entry name" value="CHAPERONIN10"/>
</dbReference>
<dbReference type="PANTHER" id="PTHR10772">
    <property type="entry name" value="10 KDA HEAT SHOCK PROTEIN"/>
    <property type="match status" value="1"/>
</dbReference>
<dbReference type="GO" id="GO:0051082">
    <property type="term" value="F:unfolded protein binding"/>
    <property type="evidence" value="ECO:0007669"/>
    <property type="project" value="TreeGrafter"/>
</dbReference>
<comment type="function">
    <text evidence="3 4">Together with the chaperonin GroEL, plays an essential role in assisting protein folding. The GroEL-GroES system forms a nano-cage that allows encapsulation of the non-native substrate proteins and provides a physical environment optimized to promote and accelerate protein folding. GroES binds to the apical surface of the GroEL ring, thereby capping the opening of the GroEL channel.</text>
</comment>
<dbReference type="SMART" id="SM00883">
    <property type="entry name" value="Cpn10"/>
    <property type="match status" value="1"/>
</dbReference>
<dbReference type="GO" id="GO:0005524">
    <property type="term" value="F:ATP binding"/>
    <property type="evidence" value="ECO:0007669"/>
    <property type="project" value="InterPro"/>
</dbReference>
<accession>A0A0G0VD69</accession>
<evidence type="ECO:0000313" key="6">
    <source>
        <dbReference type="Proteomes" id="UP000033930"/>
    </source>
</evidence>
<dbReference type="CDD" id="cd00320">
    <property type="entry name" value="cpn10"/>
    <property type="match status" value="1"/>
</dbReference>
<evidence type="ECO:0000256" key="2">
    <source>
        <dbReference type="ARBA" id="ARBA00023186"/>
    </source>
</evidence>
<comment type="caution">
    <text evidence="5">The sequence shown here is derived from an EMBL/GenBank/DDBJ whole genome shotgun (WGS) entry which is preliminary data.</text>
</comment>
<comment type="similarity">
    <text evidence="1 3 4">Belongs to the GroES chaperonin family.</text>
</comment>
<dbReference type="AlphaFoldDB" id="A0A0G0VD69"/>
<dbReference type="InterPro" id="IPR018369">
    <property type="entry name" value="Chaprnonin_Cpn10_CS"/>
</dbReference>
<evidence type="ECO:0000313" key="5">
    <source>
        <dbReference type="EMBL" id="KKR98834.1"/>
    </source>
</evidence>
<dbReference type="InterPro" id="IPR037124">
    <property type="entry name" value="Chaperonin_GroES_sf"/>
</dbReference>
<evidence type="ECO:0000256" key="1">
    <source>
        <dbReference type="ARBA" id="ARBA00006975"/>
    </source>
</evidence>